<name>A0A7J6VMB3_THATH</name>
<evidence type="ECO:0000313" key="2">
    <source>
        <dbReference type="EMBL" id="KAF5185472.1"/>
    </source>
</evidence>
<keyword evidence="3" id="KW-1185">Reference proteome</keyword>
<dbReference type="OrthoDB" id="1726447at2759"/>
<dbReference type="Proteomes" id="UP000554482">
    <property type="component" value="Unassembled WGS sequence"/>
</dbReference>
<dbReference type="AlphaFoldDB" id="A0A7J6VMB3"/>
<dbReference type="InterPro" id="IPR026960">
    <property type="entry name" value="RVT-Znf"/>
</dbReference>
<proteinExistence type="predicted"/>
<organism evidence="2 3">
    <name type="scientific">Thalictrum thalictroides</name>
    <name type="common">Rue-anemone</name>
    <name type="synonym">Anemone thalictroides</name>
    <dbReference type="NCBI Taxonomy" id="46969"/>
    <lineage>
        <taxon>Eukaryota</taxon>
        <taxon>Viridiplantae</taxon>
        <taxon>Streptophyta</taxon>
        <taxon>Embryophyta</taxon>
        <taxon>Tracheophyta</taxon>
        <taxon>Spermatophyta</taxon>
        <taxon>Magnoliopsida</taxon>
        <taxon>Ranunculales</taxon>
        <taxon>Ranunculaceae</taxon>
        <taxon>Thalictroideae</taxon>
        <taxon>Thalictrum</taxon>
    </lineage>
</organism>
<evidence type="ECO:0000313" key="3">
    <source>
        <dbReference type="Proteomes" id="UP000554482"/>
    </source>
</evidence>
<comment type="caution">
    <text evidence="2">The sequence shown here is derived from an EMBL/GenBank/DDBJ whole genome shotgun (WGS) entry which is preliminary data.</text>
</comment>
<reference evidence="2 3" key="1">
    <citation type="submission" date="2020-06" db="EMBL/GenBank/DDBJ databases">
        <title>Transcriptomic and genomic resources for Thalictrum thalictroides and T. hernandezii: Facilitating candidate gene discovery in an emerging model plant lineage.</title>
        <authorList>
            <person name="Arias T."/>
            <person name="Riano-Pachon D.M."/>
            <person name="Di Stilio V.S."/>
        </authorList>
    </citation>
    <scope>NUCLEOTIDE SEQUENCE [LARGE SCALE GENOMIC DNA]</scope>
    <source>
        <strain evidence="3">cv. WT478/WT964</strain>
        <tissue evidence="2">Leaves</tissue>
    </source>
</reference>
<feature type="domain" description="Reverse transcriptase zinc-binding" evidence="1">
    <location>
        <begin position="1"/>
        <end position="36"/>
    </location>
</feature>
<dbReference type="EMBL" id="JABWDY010030664">
    <property type="protein sequence ID" value="KAF5185472.1"/>
    <property type="molecule type" value="Genomic_DNA"/>
</dbReference>
<dbReference type="Pfam" id="PF13966">
    <property type="entry name" value="zf-RVT"/>
    <property type="match status" value="1"/>
</dbReference>
<evidence type="ECO:0000259" key="1">
    <source>
        <dbReference type="Pfam" id="PF13966"/>
    </source>
</evidence>
<accession>A0A7J6VMB3</accession>
<gene>
    <name evidence="2" type="ORF">FRX31_024941</name>
</gene>
<protein>
    <recommendedName>
        <fullName evidence="1">Reverse transcriptase zinc-binding domain-containing protein</fullName>
    </recommendedName>
</protein>
<sequence length="85" mass="9892">MKSKGISIASVCALCKNQEETLDHLLWHCPETRNIWKWVADSFHTNENFVCLEETEKMGAWQFTNKRAMGSYNCSYDGRNSENKE</sequence>